<evidence type="ECO:0000313" key="2">
    <source>
        <dbReference type="EMBL" id="ANF57570.1"/>
    </source>
</evidence>
<reference evidence="2 3" key="1">
    <citation type="submission" date="2016-04" db="EMBL/GenBank/DDBJ databases">
        <title>Complete Genome Sequence of Halotalea alkalilenta IHB B 13600.</title>
        <authorList>
            <person name="Swarnkar M.K."/>
            <person name="Sharma A."/>
            <person name="Kaushal K."/>
            <person name="Soni R."/>
            <person name="Rana S."/>
            <person name="Singh A.K."/>
            <person name="Gulati A."/>
        </authorList>
    </citation>
    <scope>NUCLEOTIDE SEQUENCE [LARGE SCALE GENOMIC DNA]</scope>
    <source>
        <strain evidence="2 3">IHB B 13600</strain>
    </source>
</reference>
<evidence type="ECO:0000256" key="1">
    <source>
        <dbReference type="SAM" id="SignalP"/>
    </source>
</evidence>
<dbReference type="NCBIfam" id="TIGR00426">
    <property type="entry name" value="competence protein ComEA helix-hairpin-helix repeat region"/>
    <property type="match status" value="1"/>
</dbReference>
<keyword evidence="3" id="KW-1185">Reference proteome</keyword>
<name>A0A172YE77_9GAMM</name>
<dbReference type="SUPFAM" id="SSF47781">
    <property type="entry name" value="RuvA domain 2-like"/>
    <property type="match status" value="1"/>
</dbReference>
<dbReference type="InterPro" id="IPR010994">
    <property type="entry name" value="RuvA_2-like"/>
</dbReference>
<keyword evidence="1" id="KW-0732">Signal</keyword>
<dbReference type="RefSeq" id="WP_064122512.1">
    <property type="nucleotide sequence ID" value="NZ_CP015243.1"/>
</dbReference>
<dbReference type="GO" id="GO:0015628">
    <property type="term" value="P:protein secretion by the type II secretion system"/>
    <property type="evidence" value="ECO:0007669"/>
    <property type="project" value="TreeGrafter"/>
</dbReference>
<dbReference type="STRING" id="376489.A5892_08920"/>
<feature type="chain" id="PRO_5008004631" description="Competence protein ComEA" evidence="1">
    <location>
        <begin position="23"/>
        <end position="88"/>
    </location>
</feature>
<gene>
    <name evidence="2" type="ORF">A5892_08920</name>
</gene>
<dbReference type="EMBL" id="CP015243">
    <property type="protein sequence ID" value="ANF57570.1"/>
    <property type="molecule type" value="Genomic_DNA"/>
</dbReference>
<dbReference type="PANTHER" id="PTHR21180:SF32">
    <property type="entry name" value="ENDONUCLEASE_EXONUCLEASE_PHOSPHATASE FAMILY DOMAIN-CONTAINING PROTEIN 1"/>
    <property type="match status" value="1"/>
</dbReference>
<feature type="signal peptide" evidence="1">
    <location>
        <begin position="1"/>
        <end position="22"/>
    </location>
</feature>
<dbReference type="AlphaFoldDB" id="A0A172YE77"/>
<accession>A0A172YE77</accession>
<dbReference type="InterPro" id="IPR051675">
    <property type="entry name" value="Endo/Exo/Phosphatase_dom_1"/>
</dbReference>
<dbReference type="InterPro" id="IPR004509">
    <property type="entry name" value="Competence_ComEA_HhH"/>
</dbReference>
<dbReference type="Proteomes" id="UP000077875">
    <property type="component" value="Chromosome"/>
</dbReference>
<protein>
    <recommendedName>
        <fullName evidence="4">Competence protein ComEA</fullName>
    </recommendedName>
</protein>
<dbReference type="KEGG" id="haa:A5892_08920"/>
<dbReference type="Pfam" id="PF12836">
    <property type="entry name" value="HHH_3"/>
    <property type="match status" value="1"/>
</dbReference>
<organism evidence="2 3">
    <name type="scientific">Halotalea alkalilenta</name>
    <dbReference type="NCBI Taxonomy" id="376489"/>
    <lineage>
        <taxon>Bacteria</taxon>
        <taxon>Pseudomonadati</taxon>
        <taxon>Pseudomonadota</taxon>
        <taxon>Gammaproteobacteria</taxon>
        <taxon>Oceanospirillales</taxon>
        <taxon>Halomonadaceae</taxon>
        <taxon>Halotalea</taxon>
    </lineage>
</organism>
<evidence type="ECO:0008006" key="4">
    <source>
        <dbReference type="Google" id="ProtNLM"/>
    </source>
</evidence>
<sequence>MSTYLLSPLLAVLLTLAQPATALEPEPIDVNTATIEQLVHLPGIGPAKAQAIIAEREANGPFLDAMDLTRTEGIGAATVSLLEQHLSF</sequence>
<dbReference type="GO" id="GO:0015627">
    <property type="term" value="C:type II protein secretion system complex"/>
    <property type="evidence" value="ECO:0007669"/>
    <property type="project" value="TreeGrafter"/>
</dbReference>
<evidence type="ECO:0000313" key="3">
    <source>
        <dbReference type="Proteomes" id="UP000077875"/>
    </source>
</evidence>
<proteinExistence type="predicted"/>
<dbReference type="Gene3D" id="1.10.150.280">
    <property type="entry name" value="AF1531-like domain"/>
    <property type="match status" value="1"/>
</dbReference>
<dbReference type="PANTHER" id="PTHR21180">
    <property type="entry name" value="ENDONUCLEASE/EXONUCLEASE/PHOSPHATASE FAMILY DOMAIN-CONTAINING PROTEIN 1"/>
    <property type="match status" value="1"/>
</dbReference>